<dbReference type="Proteomes" id="UP000269438">
    <property type="component" value="Unassembled WGS sequence"/>
</dbReference>
<dbReference type="AlphaFoldDB" id="A0A3L7AU23"/>
<protein>
    <submittedName>
        <fullName evidence="1">Uncharacterized protein</fullName>
    </submittedName>
</protein>
<proteinExistence type="predicted"/>
<accession>A0A3L7AU23</accession>
<name>A0A3L7AU23_9MICO</name>
<sequence length="97" mass="10159">MLISADPERFVQIQGDLDAAADALDRAGRAVPGGISAGQITAEAVLIAAAAADAANYLILILYGLSAASGEVLVAMERAEDRHRVEIGRLAREMNRL</sequence>
<dbReference type="OrthoDB" id="9966141at2"/>
<dbReference type="EMBL" id="RCUY01000002">
    <property type="protein sequence ID" value="RLP83654.1"/>
    <property type="molecule type" value="Genomic_DNA"/>
</dbReference>
<organism evidence="1 2">
    <name type="scientific">Mycetocola lacteus</name>
    <dbReference type="NCBI Taxonomy" id="76637"/>
    <lineage>
        <taxon>Bacteria</taxon>
        <taxon>Bacillati</taxon>
        <taxon>Actinomycetota</taxon>
        <taxon>Actinomycetes</taxon>
        <taxon>Micrococcales</taxon>
        <taxon>Microbacteriaceae</taxon>
        <taxon>Mycetocola</taxon>
    </lineage>
</organism>
<gene>
    <name evidence="1" type="ORF">D9V34_02215</name>
</gene>
<comment type="caution">
    <text evidence="1">The sequence shown here is derived from an EMBL/GenBank/DDBJ whole genome shotgun (WGS) entry which is preliminary data.</text>
</comment>
<evidence type="ECO:0000313" key="1">
    <source>
        <dbReference type="EMBL" id="RLP83654.1"/>
    </source>
</evidence>
<keyword evidence="2" id="KW-1185">Reference proteome</keyword>
<dbReference type="RefSeq" id="WP_121687325.1">
    <property type="nucleotide sequence ID" value="NZ_RCUY01000002.1"/>
</dbReference>
<evidence type="ECO:0000313" key="2">
    <source>
        <dbReference type="Proteomes" id="UP000269438"/>
    </source>
</evidence>
<reference evidence="1 2" key="1">
    <citation type="submission" date="2018-10" db="EMBL/GenBank/DDBJ databases">
        <authorList>
            <person name="Li J."/>
        </authorList>
    </citation>
    <scope>NUCLEOTIDE SEQUENCE [LARGE SCALE GENOMIC DNA]</scope>
    <source>
        <strain evidence="1 2">JCM 11654</strain>
    </source>
</reference>